<protein>
    <submittedName>
        <fullName evidence="2">Uncharacterized protein</fullName>
    </submittedName>
</protein>
<evidence type="ECO:0000313" key="2">
    <source>
        <dbReference type="EMBL" id="KAF0303010.1"/>
    </source>
</evidence>
<keyword evidence="3" id="KW-1185">Reference proteome</keyword>
<dbReference type="PANTHER" id="PTHR40240:SF1">
    <property type="entry name" value="PLEXUS, ISOFORM A"/>
    <property type="match status" value="1"/>
</dbReference>
<feature type="compositionally biased region" description="Basic and acidic residues" evidence="1">
    <location>
        <begin position="316"/>
        <end position="326"/>
    </location>
</feature>
<dbReference type="OrthoDB" id="8744624at2759"/>
<dbReference type="PANTHER" id="PTHR40240">
    <property type="entry name" value="PLEXUS, ISOFORM A"/>
    <property type="match status" value="1"/>
</dbReference>
<feature type="compositionally biased region" description="Low complexity" evidence="1">
    <location>
        <begin position="260"/>
        <end position="284"/>
    </location>
</feature>
<dbReference type="Proteomes" id="UP000440578">
    <property type="component" value="Unassembled WGS sequence"/>
</dbReference>
<proteinExistence type="predicted"/>
<feature type="region of interest" description="Disordered" evidence="1">
    <location>
        <begin position="236"/>
        <end position="367"/>
    </location>
</feature>
<dbReference type="AlphaFoldDB" id="A0A6A4WHB9"/>
<gene>
    <name evidence="2" type="ORF">FJT64_024988</name>
</gene>
<evidence type="ECO:0000313" key="3">
    <source>
        <dbReference type="Proteomes" id="UP000440578"/>
    </source>
</evidence>
<dbReference type="EMBL" id="VIIS01000987">
    <property type="protein sequence ID" value="KAF0303010.1"/>
    <property type="molecule type" value="Genomic_DNA"/>
</dbReference>
<sequence>MSPDGRVNVCNKCQTSLLHQWDDYQKENRVSAERRKYAVHAASAPLLGEFVCYMCCLTYSVACLSRLRVTPGAAGEHCYPDVLRPVTPPGAEGVRSGAVSVCVNCKRKAVLRQTLQQSRPLPADSHCYRIIEEAVRGQTADETRPSTFENIRVRRREVVCISCKRTHQRDFMAEVRLESSNQALMHFPRLAHEPRPPGSVVKRSSALVCVQCLRELQKQWEAYDANGTPVANRVYAPRRSSVGSGSDAARDSPPVPSASPPVSLASGSSRSVGSGSPPSGRHSPLAGGRPLPLTDRNSPVAERRSPLTDRLSGPMERARTMSDCRTIDSSSSSSSSGRPKRPSGDASTRAAKRRAPARSDASPKPMSLVAPSTVTAGCYACHQPLEANAAYEVRTEPNQTDASAPFFPHLAQQRHLPAPVCSVAVCVFCYHTLADQWARYERLSNKIDPYKREYDTHNFICFVCSVRTYRKRLHVIDVKDFPFLTDSHRYPEGALLICDRTKSVVCRDCHGTLNCQIVRYVTA</sequence>
<evidence type="ECO:0000256" key="1">
    <source>
        <dbReference type="SAM" id="MobiDB-lite"/>
    </source>
</evidence>
<comment type="caution">
    <text evidence="2">The sequence shown here is derived from an EMBL/GenBank/DDBJ whole genome shotgun (WGS) entry which is preliminary data.</text>
</comment>
<organism evidence="2 3">
    <name type="scientific">Amphibalanus amphitrite</name>
    <name type="common">Striped barnacle</name>
    <name type="synonym">Balanus amphitrite</name>
    <dbReference type="NCBI Taxonomy" id="1232801"/>
    <lineage>
        <taxon>Eukaryota</taxon>
        <taxon>Metazoa</taxon>
        <taxon>Ecdysozoa</taxon>
        <taxon>Arthropoda</taxon>
        <taxon>Crustacea</taxon>
        <taxon>Multicrustacea</taxon>
        <taxon>Cirripedia</taxon>
        <taxon>Thoracica</taxon>
        <taxon>Thoracicalcarea</taxon>
        <taxon>Balanomorpha</taxon>
        <taxon>Balanoidea</taxon>
        <taxon>Balanidae</taxon>
        <taxon>Amphibalaninae</taxon>
        <taxon>Amphibalanus</taxon>
    </lineage>
</organism>
<accession>A0A6A4WHB9</accession>
<name>A0A6A4WHB9_AMPAM</name>
<reference evidence="2 3" key="1">
    <citation type="submission" date="2019-07" db="EMBL/GenBank/DDBJ databases">
        <title>Draft genome assembly of a fouling barnacle, Amphibalanus amphitrite (Darwin, 1854): The first reference genome for Thecostraca.</title>
        <authorList>
            <person name="Kim W."/>
        </authorList>
    </citation>
    <scope>NUCLEOTIDE SEQUENCE [LARGE SCALE GENOMIC DNA]</scope>
    <source>
        <strain evidence="2">SNU_AA5</strain>
        <tissue evidence="2">Soma without cirri and trophi</tissue>
    </source>
</reference>